<reference evidence="1 2" key="1">
    <citation type="journal article" date="2019" name="Int. J. Syst. Evol. Microbiol.">
        <title>The Global Catalogue of Microorganisms (GCM) 10K type strain sequencing project: providing services to taxonomists for standard genome sequencing and annotation.</title>
        <authorList>
            <consortium name="The Broad Institute Genomics Platform"/>
            <consortium name="The Broad Institute Genome Sequencing Center for Infectious Disease"/>
            <person name="Wu L."/>
            <person name="Ma J."/>
        </authorList>
    </citation>
    <scope>NUCLEOTIDE SEQUENCE [LARGE SCALE GENOMIC DNA]</scope>
    <source>
        <strain evidence="1 2">JCM 16231</strain>
    </source>
</reference>
<dbReference type="EMBL" id="BAAAGG010000002">
    <property type="protein sequence ID" value="GAA0752108.1"/>
    <property type="molecule type" value="Genomic_DNA"/>
</dbReference>
<organism evidence="1 2">
    <name type="scientific">Psychroflexus lacisalsi</name>
    <dbReference type="NCBI Taxonomy" id="503928"/>
    <lineage>
        <taxon>Bacteria</taxon>
        <taxon>Pseudomonadati</taxon>
        <taxon>Bacteroidota</taxon>
        <taxon>Flavobacteriia</taxon>
        <taxon>Flavobacteriales</taxon>
        <taxon>Flavobacteriaceae</taxon>
        <taxon>Psychroflexus</taxon>
    </lineage>
</organism>
<evidence type="ECO:0000313" key="1">
    <source>
        <dbReference type="EMBL" id="GAA0752108.1"/>
    </source>
</evidence>
<dbReference type="Proteomes" id="UP001500185">
    <property type="component" value="Unassembled WGS sequence"/>
</dbReference>
<comment type="caution">
    <text evidence="1">The sequence shown here is derived from an EMBL/GenBank/DDBJ whole genome shotgun (WGS) entry which is preliminary data.</text>
</comment>
<accession>A0ABN1K1D6</accession>
<sequence>MHSDGINQIKKNTTMTAYEILDNGGPGFPGETARVMTRNYIEFKSPFKSSNSVIRKILNDRDVVYKQIGMDVLNSVLIEKIIQKANGEILFAAFVEMAITNKTTNNVNAVMENFDILVEVMLDNYNRLVPANKGIYDFTSFKNRLMLFMKSELI</sequence>
<protein>
    <submittedName>
        <fullName evidence="1">Uncharacterized protein</fullName>
    </submittedName>
</protein>
<gene>
    <name evidence="1" type="ORF">GCM10009433_02900</name>
</gene>
<keyword evidence="2" id="KW-1185">Reference proteome</keyword>
<evidence type="ECO:0000313" key="2">
    <source>
        <dbReference type="Proteomes" id="UP001500185"/>
    </source>
</evidence>
<proteinExistence type="predicted"/>
<name>A0ABN1K1D6_9FLAO</name>